<organism evidence="2 3">
    <name type="scientific">Lupinus angustifolius</name>
    <name type="common">Narrow-leaved blue lupine</name>
    <dbReference type="NCBI Taxonomy" id="3871"/>
    <lineage>
        <taxon>Eukaryota</taxon>
        <taxon>Viridiplantae</taxon>
        <taxon>Streptophyta</taxon>
        <taxon>Embryophyta</taxon>
        <taxon>Tracheophyta</taxon>
        <taxon>Spermatophyta</taxon>
        <taxon>Magnoliopsida</taxon>
        <taxon>eudicotyledons</taxon>
        <taxon>Gunneridae</taxon>
        <taxon>Pentapetalae</taxon>
        <taxon>rosids</taxon>
        <taxon>fabids</taxon>
        <taxon>Fabales</taxon>
        <taxon>Fabaceae</taxon>
        <taxon>Papilionoideae</taxon>
        <taxon>50 kb inversion clade</taxon>
        <taxon>genistoids sensu lato</taxon>
        <taxon>core genistoids</taxon>
        <taxon>Genisteae</taxon>
        <taxon>Lupinus</taxon>
    </lineage>
</organism>
<keyword evidence="3" id="KW-1185">Reference proteome</keyword>
<protein>
    <submittedName>
        <fullName evidence="2">Uncharacterized protein</fullName>
    </submittedName>
</protein>
<gene>
    <name evidence="2" type="ORF">TanjilG_20393</name>
</gene>
<keyword evidence="1" id="KW-1133">Transmembrane helix</keyword>
<dbReference type="EMBL" id="CM007361">
    <property type="protein sequence ID" value="OIW19268.1"/>
    <property type="molecule type" value="Genomic_DNA"/>
</dbReference>
<sequence length="77" mass="8959">MVLFLASMKVNSSPSSLFVFLFHWFWSCWYWFVLFFLGFSVGESRESEDGVVRWFAVVSDLGVHKTNNSGVAKLLEW</sequence>
<reference evidence="2 3" key="1">
    <citation type="journal article" date="2017" name="Plant Biotechnol. J.">
        <title>A comprehensive draft genome sequence for lupin (Lupinus angustifolius), an emerging health food: insights into plant-microbe interactions and legume evolution.</title>
        <authorList>
            <person name="Hane J.K."/>
            <person name="Ming Y."/>
            <person name="Kamphuis L.G."/>
            <person name="Nelson M.N."/>
            <person name="Garg G."/>
            <person name="Atkins C.A."/>
            <person name="Bayer P.E."/>
            <person name="Bravo A."/>
            <person name="Bringans S."/>
            <person name="Cannon S."/>
            <person name="Edwards D."/>
            <person name="Foley R."/>
            <person name="Gao L.L."/>
            <person name="Harrison M.J."/>
            <person name="Huang W."/>
            <person name="Hurgobin B."/>
            <person name="Li S."/>
            <person name="Liu C.W."/>
            <person name="McGrath A."/>
            <person name="Morahan G."/>
            <person name="Murray J."/>
            <person name="Weller J."/>
            <person name="Jian J."/>
            <person name="Singh K.B."/>
        </authorList>
    </citation>
    <scope>NUCLEOTIDE SEQUENCE [LARGE SCALE GENOMIC DNA]</scope>
    <source>
        <strain evidence="3">cv. Tanjil</strain>
        <tissue evidence="2">Whole plant</tissue>
    </source>
</reference>
<keyword evidence="1" id="KW-0812">Transmembrane</keyword>
<dbReference type="Proteomes" id="UP000188354">
    <property type="component" value="Chromosome LG01"/>
</dbReference>
<evidence type="ECO:0000256" key="1">
    <source>
        <dbReference type="SAM" id="Phobius"/>
    </source>
</evidence>
<keyword evidence="1" id="KW-0472">Membrane</keyword>
<name>A0A4P1RWE9_LUPAN</name>
<dbReference type="Gramene" id="OIW19268">
    <property type="protein sequence ID" value="OIW19268"/>
    <property type="gene ID" value="TanjilG_20393"/>
</dbReference>
<dbReference type="AlphaFoldDB" id="A0A4P1RWE9"/>
<accession>A0A4P1RWE9</accession>
<proteinExistence type="predicted"/>
<evidence type="ECO:0000313" key="3">
    <source>
        <dbReference type="Proteomes" id="UP000188354"/>
    </source>
</evidence>
<evidence type="ECO:0000313" key="2">
    <source>
        <dbReference type="EMBL" id="OIW19268.1"/>
    </source>
</evidence>
<feature type="transmembrane region" description="Helical" evidence="1">
    <location>
        <begin position="20"/>
        <end position="39"/>
    </location>
</feature>